<dbReference type="CDD" id="cd14728">
    <property type="entry name" value="Ere-like"/>
    <property type="match status" value="1"/>
</dbReference>
<dbReference type="GO" id="GO:0046677">
    <property type="term" value="P:response to antibiotic"/>
    <property type="evidence" value="ECO:0007669"/>
    <property type="project" value="InterPro"/>
</dbReference>
<comment type="caution">
    <text evidence="2">The sequence shown here is derived from an EMBL/GenBank/DDBJ whole genome shotgun (WGS) entry which is preliminary data.</text>
</comment>
<keyword evidence="3" id="KW-1185">Reference proteome</keyword>
<dbReference type="InterPro" id="IPR007815">
    <property type="entry name" value="Emycin_Estase"/>
</dbReference>
<dbReference type="Gene3D" id="3.40.1660.10">
    <property type="entry name" value="EreA-like (biosynthetic domain)"/>
    <property type="match status" value="2"/>
</dbReference>
<organism evidence="2 3">
    <name type="scientific">Niastella caeni</name>
    <dbReference type="NCBI Taxonomy" id="2569763"/>
    <lineage>
        <taxon>Bacteria</taxon>
        <taxon>Pseudomonadati</taxon>
        <taxon>Bacteroidota</taxon>
        <taxon>Chitinophagia</taxon>
        <taxon>Chitinophagales</taxon>
        <taxon>Chitinophagaceae</taxon>
        <taxon>Niastella</taxon>
    </lineage>
</organism>
<gene>
    <name evidence="2" type="ORF">FAM09_23220</name>
</gene>
<dbReference type="RefSeq" id="WP_136579550.1">
    <property type="nucleotide sequence ID" value="NZ_STFF01000007.1"/>
</dbReference>
<feature type="chain" id="PRO_5020615013" evidence="1">
    <location>
        <begin position="20"/>
        <end position="421"/>
    </location>
</feature>
<proteinExistence type="predicted"/>
<protein>
    <submittedName>
        <fullName evidence="2">Erythromycin esterase family protein</fullName>
    </submittedName>
</protein>
<dbReference type="AlphaFoldDB" id="A0A4S8HIF7"/>
<evidence type="ECO:0000313" key="2">
    <source>
        <dbReference type="EMBL" id="THU34907.1"/>
    </source>
</evidence>
<keyword evidence="1" id="KW-0732">Signal</keyword>
<name>A0A4S8HIF7_9BACT</name>
<dbReference type="Proteomes" id="UP000306918">
    <property type="component" value="Unassembled WGS sequence"/>
</dbReference>
<dbReference type="OrthoDB" id="9810066at2"/>
<evidence type="ECO:0000313" key="3">
    <source>
        <dbReference type="Proteomes" id="UP000306918"/>
    </source>
</evidence>
<dbReference type="EMBL" id="STFF01000007">
    <property type="protein sequence ID" value="THU34907.1"/>
    <property type="molecule type" value="Genomic_DNA"/>
</dbReference>
<dbReference type="PANTHER" id="PTHR31299:SF0">
    <property type="entry name" value="ESTERASE, PUTATIVE (AFU_ORTHOLOGUE AFUA_1G05850)-RELATED"/>
    <property type="match status" value="1"/>
</dbReference>
<sequence length="421" mass="48676">MKKRSIAAFAALFCLLQNAWSQKNIEQYVREHAHPITSICPDSTNFADLQVIGDAIGNARIVMLGEQEHGDAATFQAKTRIIKYLHEQKGFDVLAFEGDFFGMNYGWEQVKKEQGNLDSFFKKTLFPIWTYCDACSNLFYQYIPATLKTGHPLDISGFDNQIFSLAAYPALDSVLKRWQLPITNSKEYATDIFPLISHWYNYTKDSVQLTKCLNYLKEIKKQMEQRKVPDAFWTLVIDSMIANIKNYMPIKDYWLKMNIRDRQMAINLKWLTEEKFSGKKIIIWAHNYHISKYGGHYPQEFLNQGQSMGTVYTADTAMNNQTYVLGFTSREGITQWVGRKPDQLPTPKKNSLEKWMHDDYRFAFLDFSGYNATLSGTLENFFLAGGSSNGLGYHRSMLAPWTKIYDGVFYIKEMYGCSEIK</sequence>
<dbReference type="SUPFAM" id="SSF159501">
    <property type="entry name" value="EreA/ChaN-like"/>
    <property type="match status" value="1"/>
</dbReference>
<dbReference type="PANTHER" id="PTHR31299">
    <property type="entry name" value="ESTERASE, PUTATIVE (AFU_ORTHOLOGUE AFUA_1G05850)-RELATED"/>
    <property type="match status" value="1"/>
</dbReference>
<evidence type="ECO:0000256" key="1">
    <source>
        <dbReference type="SAM" id="SignalP"/>
    </source>
</evidence>
<reference evidence="2 3" key="1">
    <citation type="submission" date="2019-04" db="EMBL/GenBank/DDBJ databases">
        <title>Niastella caeni sp. nov., isolated from activated sludge.</title>
        <authorList>
            <person name="Sheng M."/>
        </authorList>
    </citation>
    <scope>NUCLEOTIDE SEQUENCE [LARGE SCALE GENOMIC DNA]</scope>
    <source>
        <strain evidence="2 3">HX-2-15</strain>
    </source>
</reference>
<dbReference type="Pfam" id="PF05139">
    <property type="entry name" value="Erythro_esteras"/>
    <property type="match status" value="1"/>
</dbReference>
<accession>A0A4S8HIF7</accession>
<dbReference type="InterPro" id="IPR052036">
    <property type="entry name" value="Hydrolase/PRTase-associated"/>
</dbReference>
<feature type="signal peptide" evidence="1">
    <location>
        <begin position="1"/>
        <end position="19"/>
    </location>
</feature>